<gene>
    <name evidence="3" type="ORF">AX13_16295</name>
</gene>
<accession>A0A014P2U0</accession>
<dbReference type="AlphaFoldDB" id="A0A014P2U0"/>
<feature type="transmembrane region" description="Helical" evidence="1">
    <location>
        <begin position="66"/>
        <end position="86"/>
    </location>
</feature>
<dbReference type="STRING" id="225991.MA05_08040"/>
<dbReference type="PATRIC" id="fig|1457173.3.peg.1511"/>
<comment type="caution">
    <text evidence="3">The sequence shown here is derived from an EMBL/GenBank/DDBJ whole genome shotgun (WGS) entry which is preliminary data.</text>
</comment>
<feature type="transmembrane region" description="Helical" evidence="1">
    <location>
        <begin position="209"/>
        <end position="227"/>
    </location>
</feature>
<protein>
    <recommendedName>
        <fullName evidence="2">Urease accessory protein UreH-like transmembrane domain-containing protein</fullName>
    </recommendedName>
</protein>
<feature type="transmembrane region" description="Helical" evidence="1">
    <location>
        <begin position="134"/>
        <end position="152"/>
    </location>
</feature>
<evidence type="ECO:0000313" key="3">
    <source>
        <dbReference type="EMBL" id="EXU80470.1"/>
    </source>
</evidence>
<feature type="domain" description="Urease accessory protein UreH-like transmembrane" evidence="2">
    <location>
        <begin position="8"/>
        <end position="224"/>
    </location>
</feature>
<evidence type="ECO:0000259" key="2">
    <source>
        <dbReference type="Pfam" id="PF13386"/>
    </source>
</evidence>
<feature type="transmembrane region" description="Helical" evidence="1">
    <location>
        <begin position="92"/>
        <end position="113"/>
    </location>
</feature>
<evidence type="ECO:0000256" key="1">
    <source>
        <dbReference type="SAM" id="Phobius"/>
    </source>
</evidence>
<keyword evidence="1" id="KW-1133">Transmembrane helix</keyword>
<dbReference type="Proteomes" id="UP000020766">
    <property type="component" value="Unassembled WGS sequence"/>
</dbReference>
<dbReference type="RefSeq" id="WP_043382203.1">
    <property type="nucleotide sequence ID" value="NZ_JBOK01000007.1"/>
</dbReference>
<organism evidence="3 4">
    <name type="scientific">Comamonas aquatica DA1877</name>
    <dbReference type="NCBI Taxonomy" id="1457173"/>
    <lineage>
        <taxon>Bacteria</taxon>
        <taxon>Pseudomonadati</taxon>
        <taxon>Pseudomonadota</taxon>
        <taxon>Betaproteobacteria</taxon>
        <taxon>Burkholderiales</taxon>
        <taxon>Comamonadaceae</taxon>
        <taxon>Comamonas</taxon>
    </lineage>
</organism>
<dbReference type="EMBL" id="JBOK01000007">
    <property type="protein sequence ID" value="EXU80470.1"/>
    <property type="molecule type" value="Genomic_DNA"/>
</dbReference>
<reference evidence="3 4" key="1">
    <citation type="submission" date="2014-01" db="EMBL/GenBank/DDBJ databases">
        <title>Interspecies Systems Biology Uncovers Metabolites Affecting C. elegans Gene Expression and Life History Traits.</title>
        <authorList>
            <person name="Watson E."/>
            <person name="Macneil L.T."/>
            <person name="Ritter A.D."/>
            <person name="Yilmaz L.S."/>
            <person name="Rosebrock A.P."/>
            <person name="Caudy A.A."/>
            <person name="Walhout A.J."/>
        </authorList>
    </citation>
    <scope>NUCLEOTIDE SEQUENCE [LARGE SCALE GENOMIC DNA]</scope>
    <source>
        <strain evidence="3 4">DA1877</strain>
    </source>
</reference>
<sequence length="239" mass="25492">MALSLLWTAFFMGLVGGPHCLAMCAAPCHAVIQGQAHAVRLHAGAAAASSRGMPGWAALQFHAGRLLGYGMLGAVAALAMEQVAWFSDRTSLLHPVWVLMHLLILAWGLLMVFQGQQPAWLERAGRAAWAKVQPVLALPGGGLLAGIAWALMPCGLLYSAVLVAALSGGAVAGAGSMVAFAVGGGLWLWLAPYAWRWLSGRVRRWRAEWGTRVAGLMLVAVSLWALWMDLIFTPAMWCR</sequence>
<keyword evidence="1" id="KW-0812">Transmembrane</keyword>
<keyword evidence="4" id="KW-1185">Reference proteome</keyword>
<name>A0A014P2U0_9BURK</name>
<proteinExistence type="predicted"/>
<evidence type="ECO:0000313" key="4">
    <source>
        <dbReference type="Proteomes" id="UP000020766"/>
    </source>
</evidence>
<dbReference type="InterPro" id="IPR039447">
    <property type="entry name" value="UreH-like_TM_dom"/>
</dbReference>
<keyword evidence="1" id="KW-0472">Membrane</keyword>
<dbReference type="Pfam" id="PF13386">
    <property type="entry name" value="DsbD_2"/>
    <property type="match status" value="1"/>
</dbReference>
<dbReference type="PANTHER" id="PTHR42208">
    <property type="entry name" value="HEAVY METAL TRANSPORTER-RELATED"/>
    <property type="match status" value="1"/>
</dbReference>
<feature type="transmembrane region" description="Helical" evidence="1">
    <location>
        <begin position="158"/>
        <end position="189"/>
    </location>
</feature>
<dbReference type="PANTHER" id="PTHR42208:SF1">
    <property type="entry name" value="HEAVY METAL TRANSPORTER"/>
    <property type="match status" value="1"/>
</dbReference>